<accession>A0A8S4S826</accession>
<sequence length="400" mass="45606">MEIAISGYDFGFTLTLAFLRTLRNIINTQNRLAARLPPDQNRENSEIINSRIAAGGIEPEKFDLKSLPLTTPAMSVVTEVLDKSRDACKIIAKDPYFDIDIVVGKPWRIYYTWNMKLDTKCLDIVFKNATQKIIRRIWSDMNKYLEQQPYWEAATLHMSLGSAHHEILLFADQGAAGAFLGVPNIIRDPNVKPMRKGVRLMKFQMKLVRDCKYLLVMDCHVGGASLAARPGHHSYRTEIAAEAEILNLGNGYPACVNEKNDDEHFLRGSSAWSVKCYYKKNPDVRAFNDSVNSERITSSALGQLQGMDIKIFIWVIGEAALCNKISLIYKRDMVYIFSRLKEIPKNDQLSDVPAKLSYRGRSGKSCLYRGHHRMPIPEADEEEFQKALQHRKPIYRESIN</sequence>
<evidence type="ECO:0000313" key="1">
    <source>
        <dbReference type="EMBL" id="CAH2259640.1"/>
    </source>
</evidence>
<name>A0A8S4S826_9NEOP</name>
<proteinExistence type="predicted"/>
<reference evidence="1" key="1">
    <citation type="submission" date="2022-03" db="EMBL/GenBank/DDBJ databases">
        <authorList>
            <person name="Lindestad O."/>
        </authorList>
    </citation>
    <scope>NUCLEOTIDE SEQUENCE</scope>
</reference>
<comment type="caution">
    <text evidence="1">The sequence shown here is derived from an EMBL/GenBank/DDBJ whole genome shotgun (WGS) entry which is preliminary data.</text>
</comment>
<gene>
    <name evidence="1" type="primary">jg24289</name>
    <name evidence="1" type="ORF">PAEG_LOCUS23609</name>
</gene>
<dbReference type="OrthoDB" id="7467872at2759"/>
<dbReference type="EMBL" id="CAKXAJ010026153">
    <property type="protein sequence ID" value="CAH2259640.1"/>
    <property type="molecule type" value="Genomic_DNA"/>
</dbReference>
<dbReference type="AlphaFoldDB" id="A0A8S4S826"/>
<evidence type="ECO:0000313" key="2">
    <source>
        <dbReference type="Proteomes" id="UP000838756"/>
    </source>
</evidence>
<organism evidence="1 2">
    <name type="scientific">Pararge aegeria aegeria</name>
    <dbReference type="NCBI Taxonomy" id="348720"/>
    <lineage>
        <taxon>Eukaryota</taxon>
        <taxon>Metazoa</taxon>
        <taxon>Ecdysozoa</taxon>
        <taxon>Arthropoda</taxon>
        <taxon>Hexapoda</taxon>
        <taxon>Insecta</taxon>
        <taxon>Pterygota</taxon>
        <taxon>Neoptera</taxon>
        <taxon>Endopterygota</taxon>
        <taxon>Lepidoptera</taxon>
        <taxon>Glossata</taxon>
        <taxon>Ditrysia</taxon>
        <taxon>Papilionoidea</taxon>
        <taxon>Nymphalidae</taxon>
        <taxon>Satyrinae</taxon>
        <taxon>Satyrini</taxon>
        <taxon>Parargina</taxon>
        <taxon>Pararge</taxon>
    </lineage>
</organism>
<protein>
    <submittedName>
        <fullName evidence="1">Jg24289 protein</fullName>
    </submittedName>
</protein>
<dbReference type="Proteomes" id="UP000838756">
    <property type="component" value="Unassembled WGS sequence"/>
</dbReference>
<keyword evidence="2" id="KW-1185">Reference proteome</keyword>